<dbReference type="SUPFAM" id="SSF140459">
    <property type="entry name" value="PE/PPE dimer-like"/>
    <property type="match status" value="1"/>
</dbReference>
<dbReference type="AlphaFoldDB" id="A0A162EW20"/>
<proteinExistence type="inferred from homology"/>
<organism evidence="4 5">
    <name type="scientific">Mycobacterium ostraviense</name>
    <dbReference type="NCBI Taxonomy" id="2738409"/>
    <lineage>
        <taxon>Bacteria</taxon>
        <taxon>Bacillati</taxon>
        <taxon>Actinomycetota</taxon>
        <taxon>Actinomycetes</taxon>
        <taxon>Mycobacteriales</taxon>
        <taxon>Mycobacteriaceae</taxon>
        <taxon>Mycobacterium</taxon>
    </lineage>
</organism>
<dbReference type="GO" id="GO:0052572">
    <property type="term" value="P:response to host immune response"/>
    <property type="evidence" value="ECO:0007669"/>
    <property type="project" value="TreeGrafter"/>
</dbReference>
<sequence length="201" mass="21053">MLAASAAWDGVAAELGSAATAFEALTAQLAGGTWLGAASAAMLGAAAPYAAWLHATASDAEQAAAQARSAVSAFEAAQPATVHPAIIAGNRSQLLSLVMSNLFGQNAPAIPLAEAEYEQMWAQDVTAMLGYHLSARQLSRSYRHGRNCRNDWRTWRIARSPVGNFRTSTRAVETPAASTSATTTPATSTSATETWQLQRGF</sequence>
<feature type="region of interest" description="Disordered" evidence="2">
    <location>
        <begin position="168"/>
        <end position="193"/>
    </location>
</feature>
<reference evidence="5" key="1">
    <citation type="submission" date="2016-04" db="EMBL/GenBank/DDBJ databases">
        <authorList>
            <person name="Strapagiel D."/>
            <person name="Borowka P."/>
            <person name="Marciniak B."/>
            <person name="Bakula Z."/>
            <person name="Van Ingen J."/>
            <person name="Safianowska A."/>
            <person name="Dziadek J."/>
            <person name="Jagielski T."/>
        </authorList>
    </citation>
    <scope>NUCLEOTIDE SEQUENCE [LARGE SCALE GENOMIC DNA]</scope>
    <source>
        <strain evidence="5">1010001458</strain>
    </source>
</reference>
<evidence type="ECO:0000256" key="1">
    <source>
        <dbReference type="ARBA" id="ARBA00010652"/>
    </source>
</evidence>
<dbReference type="InterPro" id="IPR038332">
    <property type="entry name" value="PPE_sf"/>
</dbReference>
<dbReference type="InterPro" id="IPR000030">
    <property type="entry name" value="PPE_dom"/>
</dbReference>
<dbReference type="Gene3D" id="1.20.1260.20">
    <property type="entry name" value="PPE superfamily"/>
    <property type="match status" value="1"/>
</dbReference>
<gene>
    <name evidence="4" type="ORF">A4G28_23915</name>
</gene>
<dbReference type="Proteomes" id="UP000077342">
    <property type="component" value="Unassembled WGS sequence"/>
</dbReference>
<keyword evidence="5" id="KW-1185">Reference proteome</keyword>
<dbReference type="PANTHER" id="PTHR46766">
    <property type="entry name" value="GLUTAMINE-RICH PROTEIN 2"/>
    <property type="match status" value="1"/>
</dbReference>
<comment type="similarity">
    <text evidence="1">Belongs to the mycobacterial PPE family.</text>
</comment>
<feature type="compositionally biased region" description="Low complexity" evidence="2">
    <location>
        <begin position="173"/>
        <end position="193"/>
    </location>
</feature>
<evidence type="ECO:0000313" key="4">
    <source>
        <dbReference type="EMBL" id="KZS53551.1"/>
    </source>
</evidence>
<evidence type="ECO:0000313" key="5">
    <source>
        <dbReference type="Proteomes" id="UP000077342"/>
    </source>
</evidence>
<dbReference type="Pfam" id="PF00823">
    <property type="entry name" value="PPE"/>
    <property type="match status" value="1"/>
</dbReference>
<dbReference type="PANTHER" id="PTHR46766:SF1">
    <property type="entry name" value="GLUTAMINE-RICH PROTEIN 2"/>
    <property type="match status" value="1"/>
</dbReference>
<feature type="domain" description="PPE" evidence="3">
    <location>
        <begin position="1"/>
        <end position="138"/>
    </location>
</feature>
<accession>A0A162EW20</accession>
<protein>
    <recommendedName>
        <fullName evidence="3">PPE domain-containing protein</fullName>
    </recommendedName>
</protein>
<dbReference type="EMBL" id="LWCI01000186">
    <property type="protein sequence ID" value="KZS53551.1"/>
    <property type="molecule type" value="Genomic_DNA"/>
</dbReference>
<name>A0A162EW20_9MYCO</name>
<evidence type="ECO:0000259" key="3">
    <source>
        <dbReference type="Pfam" id="PF00823"/>
    </source>
</evidence>
<comment type="caution">
    <text evidence="4">The sequence shown here is derived from an EMBL/GenBank/DDBJ whole genome shotgun (WGS) entry which is preliminary data.</text>
</comment>
<evidence type="ECO:0000256" key="2">
    <source>
        <dbReference type="SAM" id="MobiDB-lite"/>
    </source>
</evidence>